<dbReference type="GO" id="GO:0045087">
    <property type="term" value="P:innate immune response"/>
    <property type="evidence" value="ECO:0007669"/>
    <property type="project" value="UniProtKB-KW"/>
</dbReference>
<evidence type="ECO:0000256" key="4">
    <source>
        <dbReference type="SAM" id="MobiDB-lite"/>
    </source>
</evidence>
<feature type="region of interest" description="Disordered" evidence="4">
    <location>
        <begin position="1"/>
        <end position="93"/>
    </location>
</feature>
<proteinExistence type="inferred from homology"/>
<dbReference type="PANTHER" id="PTHR11022:SF41">
    <property type="entry name" value="PEPTIDOGLYCAN-RECOGNITION PROTEIN LC-RELATED"/>
    <property type="match status" value="1"/>
</dbReference>
<dbReference type="AlphaFoldDB" id="A0AAE1H1K5"/>
<dbReference type="GO" id="GO:0009253">
    <property type="term" value="P:peptidoglycan catabolic process"/>
    <property type="evidence" value="ECO:0007669"/>
    <property type="project" value="InterPro"/>
</dbReference>
<accession>A0AAE1H1K5</accession>
<dbReference type="SMART" id="SM00644">
    <property type="entry name" value="Ami_2"/>
    <property type="match status" value="1"/>
</dbReference>
<organism evidence="8 9">
    <name type="scientific">Frankliniella fusca</name>
    <dbReference type="NCBI Taxonomy" id="407009"/>
    <lineage>
        <taxon>Eukaryota</taxon>
        <taxon>Metazoa</taxon>
        <taxon>Ecdysozoa</taxon>
        <taxon>Arthropoda</taxon>
        <taxon>Hexapoda</taxon>
        <taxon>Insecta</taxon>
        <taxon>Pterygota</taxon>
        <taxon>Neoptera</taxon>
        <taxon>Paraneoptera</taxon>
        <taxon>Thysanoptera</taxon>
        <taxon>Terebrantia</taxon>
        <taxon>Thripoidea</taxon>
        <taxon>Thripidae</taxon>
        <taxon>Frankliniella</taxon>
    </lineage>
</organism>
<dbReference type="SUPFAM" id="SSF55846">
    <property type="entry name" value="N-acetylmuramoyl-L-alanine amidase-like"/>
    <property type="match status" value="1"/>
</dbReference>
<keyword evidence="5" id="KW-0472">Membrane</keyword>
<keyword evidence="9" id="KW-1185">Reference proteome</keyword>
<comment type="caution">
    <text evidence="8">The sequence shown here is derived from an EMBL/GenBank/DDBJ whole genome shotgun (WGS) entry which is preliminary data.</text>
</comment>
<sequence>MTEMATSAARGTLRIGGTAVEPADAQVVAPPGSPLALRDVLISSPGSEDSGLDLGGPGVVRYDGDEGSDSWSTSSAESSAAPSSGGYGPPAPVDGCEMTVGGITLTDSTANIGIFKNYVIITDEVPAFPGMESVSISLKEAQAGRAVSGTAAASAPGNGKEDDAKPSKAYWIFKKSLRWPWAFVPSAAVSAVILVVIYLTLTHPPTQAEENEATDPIILPNGVEYASRRVWKAMPPKRVMPALALPIETVIVHHTATSACFMTSSCIERVAAMQRSQMDGEGRNWADIGYNFLVGGDGVVYEGRGWQYVGGHFENEIWSRPTLGIAAIGNFVETQPAENQLQELRKFMAWAVTEGRIASDYKLYGVCQLIATKSPGLQLMARLRTWPHWDSFVKQPNVSCTE</sequence>
<gene>
    <name evidence="8" type="ORF">KUF71_004788</name>
</gene>
<dbReference type="CDD" id="cd06583">
    <property type="entry name" value="PGRP"/>
    <property type="match status" value="1"/>
</dbReference>
<dbReference type="Gene3D" id="3.40.80.10">
    <property type="entry name" value="Peptidoglycan recognition protein-like"/>
    <property type="match status" value="1"/>
</dbReference>
<protein>
    <submittedName>
        <fullName evidence="8">Peptidoglycan-recognition protein LF</fullName>
    </submittedName>
</protein>
<feature type="compositionally biased region" description="Low complexity" evidence="4">
    <location>
        <begin position="69"/>
        <end position="84"/>
    </location>
</feature>
<reference evidence="8" key="2">
    <citation type="journal article" date="2023" name="BMC Genomics">
        <title>Pest status, molecular evolution, and epigenetic factors derived from the genome assembly of Frankliniella fusca, a thysanopteran phytovirus vector.</title>
        <authorList>
            <person name="Catto M.A."/>
            <person name="Labadie P.E."/>
            <person name="Jacobson A.L."/>
            <person name="Kennedy G.G."/>
            <person name="Srinivasan R."/>
            <person name="Hunt B.G."/>
        </authorList>
    </citation>
    <scope>NUCLEOTIDE SEQUENCE</scope>
    <source>
        <strain evidence="8">PL_HMW_Pooled</strain>
    </source>
</reference>
<evidence type="ECO:0000256" key="5">
    <source>
        <dbReference type="SAM" id="Phobius"/>
    </source>
</evidence>
<evidence type="ECO:0000259" key="6">
    <source>
        <dbReference type="SMART" id="SM00644"/>
    </source>
</evidence>
<dbReference type="InterPro" id="IPR036505">
    <property type="entry name" value="Amidase/PGRP_sf"/>
</dbReference>
<evidence type="ECO:0000256" key="1">
    <source>
        <dbReference type="ARBA" id="ARBA00007553"/>
    </source>
</evidence>
<dbReference type="GO" id="GO:0008270">
    <property type="term" value="F:zinc ion binding"/>
    <property type="evidence" value="ECO:0007669"/>
    <property type="project" value="InterPro"/>
</dbReference>
<dbReference type="SMART" id="SM00701">
    <property type="entry name" value="PGRP"/>
    <property type="match status" value="1"/>
</dbReference>
<keyword evidence="2" id="KW-0399">Innate immunity</keyword>
<feature type="domain" description="N-acetylmuramoyl-L-alanine amidase" evidence="6">
    <location>
        <begin position="235"/>
        <end position="376"/>
    </location>
</feature>
<dbReference type="PANTHER" id="PTHR11022">
    <property type="entry name" value="PEPTIDOGLYCAN RECOGNITION PROTEIN"/>
    <property type="match status" value="1"/>
</dbReference>
<comment type="similarity">
    <text evidence="1">Belongs to the N-acetylmuramoyl-L-alanine amidase 2 family.</text>
</comment>
<dbReference type="InterPro" id="IPR006619">
    <property type="entry name" value="PGRP_domain_met/bac"/>
</dbReference>
<name>A0AAE1H1K5_9NEOP</name>
<evidence type="ECO:0000313" key="8">
    <source>
        <dbReference type="EMBL" id="KAK3912838.1"/>
    </source>
</evidence>
<feature type="domain" description="Peptidoglycan recognition protein family" evidence="7">
    <location>
        <begin position="223"/>
        <end position="370"/>
    </location>
</feature>
<keyword evidence="5" id="KW-0812">Transmembrane</keyword>
<keyword evidence="5" id="KW-1133">Transmembrane helix</keyword>
<dbReference type="InterPro" id="IPR015510">
    <property type="entry name" value="PGRP"/>
</dbReference>
<dbReference type="GO" id="GO:0008745">
    <property type="term" value="F:N-acetylmuramoyl-L-alanine amidase activity"/>
    <property type="evidence" value="ECO:0007669"/>
    <property type="project" value="InterPro"/>
</dbReference>
<evidence type="ECO:0000259" key="7">
    <source>
        <dbReference type="SMART" id="SM00701"/>
    </source>
</evidence>
<dbReference type="EMBL" id="JAHWGI010000302">
    <property type="protein sequence ID" value="KAK3912838.1"/>
    <property type="molecule type" value="Genomic_DNA"/>
</dbReference>
<reference evidence="8" key="1">
    <citation type="submission" date="2021-07" db="EMBL/GenBank/DDBJ databases">
        <authorList>
            <person name="Catto M.A."/>
            <person name="Jacobson A."/>
            <person name="Kennedy G."/>
            <person name="Labadie P."/>
            <person name="Hunt B.G."/>
            <person name="Srinivasan R."/>
        </authorList>
    </citation>
    <scope>NUCLEOTIDE SEQUENCE</scope>
    <source>
        <strain evidence="8">PL_HMW_Pooled</strain>
        <tissue evidence="8">Head</tissue>
    </source>
</reference>
<dbReference type="FunFam" id="3.40.80.10:FF:000001">
    <property type="entry name" value="Peptidoglycan recognition protein 1"/>
    <property type="match status" value="1"/>
</dbReference>
<feature type="transmembrane region" description="Helical" evidence="5">
    <location>
        <begin position="181"/>
        <end position="201"/>
    </location>
</feature>
<dbReference type="InterPro" id="IPR002502">
    <property type="entry name" value="Amidase_domain"/>
</dbReference>
<evidence type="ECO:0000256" key="3">
    <source>
        <dbReference type="ARBA" id="ARBA00022859"/>
    </source>
</evidence>
<evidence type="ECO:0000313" key="9">
    <source>
        <dbReference type="Proteomes" id="UP001219518"/>
    </source>
</evidence>
<keyword evidence="3" id="KW-0391">Immunity</keyword>
<dbReference type="Proteomes" id="UP001219518">
    <property type="component" value="Unassembled WGS sequence"/>
</dbReference>
<dbReference type="Pfam" id="PF01510">
    <property type="entry name" value="Amidase_2"/>
    <property type="match status" value="1"/>
</dbReference>
<evidence type="ECO:0000256" key="2">
    <source>
        <dbReference type="ARBA" id="ARBA00022588"/>
    </source>
</evidence>